<dbReference type="AlphaFoldDB" id="A0A2J8A8M5"/>
<evidence type="ECO:0000313" key="2">
    <source>
        <dbReference type="EMBL" id="PNH08813.1"/>
    </source>
</evidence>
<dbReference type="Proteomes" id="UP000236333">
    <property type="component" value="Unassembled WGS sequence"/>
</dbReference>
<accession>A0A2J8A8M5</accession>
<name>A0A2J8A8M5_9CHLO</name>
<dbReference type="OrthoDB" id="549336at2759"/>
<keyword evidence="1" id="KW-1133">Transmembrane helix</keyword>
<keyword evidence="3" id="KW-1185">Reference proteome</keyword>
<evidence type="ECO:0008006" key="4">
    <source>
        <dbReference type="Google" id="ProtNLM"/>
    </source>
</evidence>
<protein>
    <recommendedName>
        <fullName evidence="4">Glycosyl transferase family 1 domain-containing protein</fullName>
    </recommendedName>
</protein>
<evidence type="ECO:0000256" key="1">
    <source>
        <dbReference type="SAM" id="Phobius"/>
    </source>
</evidence>
<comment type="caution">
    <text evidence="2">The sequence shown here is derived from an EMBL/GenBank/DDBJ whole genome shotgun (WGS) entry which is preliminary data.</text>
</comment>
<sequence length="547" mass="58159">PTEAAATAAAAAAGAAAAAAGAVALAPGLVLPRVLLVVVVVVVVVMVVVVVVVTAAGLAELRTNKVGLLLMLPHVVGVMAVLRWMGLYEVAAGYINVLASRVDALDVFLAAATMRGLRGFKEWMAVPPNVRLLPLPKKSFPSRRVLIFLSPEYNAGYVEKTIKASQPDTVILLIHNGPSKAVERFLELPVRVLHFMTLAPHVAGYLGKRLNKTVHWALPVMPFKPPDPCAWGPGPLNPAGLNASSGQAASEVRQPNASAPLNISSCISGFAIQGQFEAHRRNYPLLWDEINRRGDELENPRFHVDILGSGDAKALKIPKEIDGLVRLHHGVSYPVYYNILHHTFALLPLLASSSYLQHKFTSTVISSFSSGVPMLVDPKFHGVYQYLHTDGFMQCFFQQLPGETLVDSMIRIMHSKDSYQQGVREALVLQRQKLNDHAGEVLLSLFPGGPGATGAAAQPPLSGILQGYFQAPSAGLTADELTSGDATLQGTDAELSTDVDPAVVSSQAIRAQPASVVLHTPLVAYTAAIICAMAVGVLVGRALAGGR</sequence>
<dbReference type="EMBL" id="PGGS01000115">
    <property type="protein sequence ID" value="PNH08813.1"/>
    <property type="molecule type" value="Genomic_DNA"/>
</dbReference>
<proteinExistence type="predicted"/>
<keyword evidence="1" id="KW-0472">Membrane</keyword>
<feature type="transmembrane region" description="Helical" evidence="1">
    <location>
        <begin position="34"/>
        <end position="59"/>
    </location>
</feature>
<keyword evidence="1" id="KW-0812">Transmembrane</keyword>
<gene>
    <name evidence="2" type="ORF">TSOC_004606</name>
</gene>
<feature type="transmembrane region" description="Helical" evidence="1">
    <location>
        <begin position="522"/>
        <end position="544"/>
    </location>
</feature>
<evidence type="ECO:0000313" key="3">
    <source>
        <dbReference type="Proteomes" id="UP000236333"/>
    </source>
</evidence>
<feature type="non-terminal residue" evidence="2">
    <location>
        <position position="1"/>
    </location>
</feature>
<reference evidence="2 3" key="1">
    <citation type="journal article" date="2017" name="Mol. Biol. Evol.">
        <title>The 4-celled Tetrabaena socialis nuclear genome reveals the essential components for genetic control of cell number at the origin of multicellularity in the volvocine lineage.</title>
        <authorList>
            <person name="Featherston J."/>
            <person name="Arakaki Y."/>
            <person name="Hanschen E.R."/>
            <person name="Ferris P.J."/>
            <person name="Michod R.E."/>
            <person name="Olson B.J.S.C."/>
            <person name="Nozaki H."/>
            <person name="Durand P.M."/>
        </authorList>
    </citation>
    <scope>NUCLEOTIDE SEQUENCE [LARGE SCALE GENOMIC DNA]</scope>
    <source>
        <strain evidence="2 3">NIES-571</strain>
    </source>
</reference>
<organism evidence="2 3">
    <name type="scientific">Tetrabaena socialis</name>
    <dbReference type="NCBI Taxonomy" id="47790"/>
    <lineage>
        <taxon>Eukaryota</taxon>
        <taxon>Viridiplantae</taxon>
        <taxon>Chlorophyta</taxon>
        <taxon>core chlorophytes</taxon>
        <taxon>Chlorophyceae</taxon>
        <taxon>CS clade</taxon>
        <taxon>Chlamydomonadales</taxon>
        <taxon>Tetrabaenaceae</taxon>
        <taxon>Tetrabaena</taxon>
    </lineage>
</organism>
<feature type="transmembrane region" description="Helical" evidence="1">
    <location>
        <begin position="66"/>
        <end position="86"/>
    </location>
</feature>